<sequence>MGKKGANPTATMGETVKVPTILDVASGNGKVLTMVEVDPATENPALLDAIRKKNSAALTSILDPRDDPSTKDSSNAADAVWYLGINGCHITGNLNLLTDIKPVYDRWVKSLNGGPLMQVCARGSVNCNGIKLDDVWYVPGVTANVVAVAHFSDQELKVSMGGGGCSIERPDGTVLGKGHRKDRLYELDFLNITSVTPWYIVSNAAEHMTGNLHLLTNFTATRPGRLVRTHTGKMLQVCGKGSLSSTQLAVPGVSYVPGLTENIISVTQLTDSGFSVSFGPHGCTVTRNRNGAKVGYAYHAGSQLYRLDYLRVAVSK</sequence>
<reference evidence="1" key="1">
    <citation type="submission" date="2021-05" db="EMBL/GenBank/DDBJ databases">
        <authorList>
            <person name="Scholz U."/>
            <person name="Mascher M."/>
            <person name="Fiebig A."/>
        </authorList>
    </citation>
    <scope>NUCLEOTIDE SEQUENCE [LARGE SCALE GENOMIC DNA]</scope>
</reference>
<protein>
    <submittedName>
        <fullName evidence="1">Uncharacterized protein</fullName>
    </submittedName>
</protein>
<keyword evidence="2" id="KW-1185">Reference proteome</keyword>
<name>A0ACD5Y9B5_AVESA</name>
<reference evidence="1" key="2">
    <citation type="submission" date="2025-09" db="UniProtKB">
        <authorList>
            <consortium name="EnsemblPlants"/>
        </authorList>
    </citation>
    <scope>IDENTIFICATION</scope>
</reference>
<accession>A0ACD5Y9B5</accession>
<proteinExistence type="predicted"/>
<dbReference type="Proteomes" id="UP001732700">
    <property type="component" value="Chromosome 5C"/>
</dbReference>
<organism evidence="1 2">
    <name type="scientific">Avena sativa</name>
    <name type="common">Oat</name>
    <dbReference type="NCBI Taxonomy" id="4498"/>
    <lineage>
        <taxon>Eukaryota</taxon>
        <taxon>Viridiplantae</taxon>
        <taxon>Streptophyta</taxon>
        <taxon>Embryophyta</taxon>
        <taxon>Tracheophyta</taxon>
        <taxon>Spermatophyta</taxon>
        <taxon>Magnoliopsida</taxon>
        <taxon>Liliopsida</taxon>
        <taxon>Poales</taxon>
        <taxon>Poaceae</taxon>
        <taxon>BOP clade</taxon>
        <taxon>Pooideae</taxon>
        <taxon>Poodae</taxon>
        <taxon>Poeae</taxon>
        <taxon>Poeae Chloroplast Group 1 (Aveneae type)</taxon>
        <taxon>Aveninae</taxon>
        <taxon>Avena</taxon>
    </lineage>
</organism>
<evidence type="ECO:0000313" key="2">
    <source>
        <dbReference type="Proteomes" id="UP001732700"/>
    </source>
</evidence>
<evidence type="ECO:0000313" key="1">
    <source>
        <dbReference type="EnsemblPlants" id="AVESA.00010b.r2.5CG0918520.1.CDS"/>
    </source>
</evidence>
<dbReference type="EnsemblPlants" id="AVESA.00010b.r2.5CG0918520.1">
    <property type="protein sequence ID" value="AVESA.00010b.r2.5CG0918520.1.CDS"/>
    <property type="gene ID" value="AVESA.00010b.r2.5CG0918520"/>
</dbReference>